<dbReference type="OrthoDB" id="18193at2759"/>
<keyword evidence="3" id="KW-1185">Reference proteome</keyword>
<dbReference type="InterPro" id="IPR016087">
    <property type="entry name" value="Chalcone_isomerase"/>
</dbReference>
<protein>
    <recommendedName>
        <fullName evidence="1">Chalcone isomerase domain-containing protein</fullName>
    </recommendedName>
</protein>
<evidence type="ECO:0000259" key="1">
    <source>
        <dbReference type="Pfam" id="PF16035"/>
    </source>
</evidence>
<dbReference type="PANTHER" id="PTHR47284">
    <property type="entry name" value="FATTY-ACID-BINDING PROTEIN 2"/>
    <property type="match status" value="1"/>
</dbReference>
<evidence type="ECO:0000313" key="3">
    <source>
        <dbReference type="Proteomes" id="UP000219338"/>
    </source>
</evidence>
<dbReference type="SUPFAM" id="SSF54626">
    <property type="entry name" value="Chalcone isomerase"/>
    <property type="match status" value="1"/>
</dbReference>
<dbReference type="STRING" id="47428.A0A284RAW9"/>
<dbReference type="Gene3D" id="3.50.70.10">
    <property type="match status" value="1"/>
</dbReference>
<sequence length="275" mass="30533">MSLLRPLALATSARYFSTATRRSNNVLRPRLLKPFLYAGAGLLGGSFLFGSTIHLDAEPQEKDTQVAAADQDTIKDPATDIEFPTTLRVTTKVKTPLLSLVGVGVRTVSFLGLKVYSVAFYADLNNPELKITDTMTLDEKIERIVRTCACVIRIVPTRNTSFTHLRDAFVRATGERMVLGRKKGTLSEEEAVEVGLPLRKLKTLFPNSPLKKHTPLDIFLAPPVAGRQRVLIFRDLGGIESDWLAPEFILHYFENNGVSPPLKQTVVARLKDFVK</sequence>
<feature type="domain" description="Chalcone isomerase" evidence="1">
    <location>
        <begin position="99"/>
        <end position="126"/>
    </location>
</feature>
<accession>A0A284RAW9</accession>
<dbReference type="GO" id="GO:0016872">
    <property type="term" value="F:intramolecular lyase activity"/>
    <property type="evidence" value="ECO:0007669"/>
    <property type="project" value="InterPro"/>
</dbReference>
<dbReference type="PANTHER" id="PTHR47284:SF3">
    <property type="entry name" value="FATTY-ACID-BINDING PROTEIN 2"/>
    <property type="match status" value="1"/>
</dbReference>
<dbReference type="AlphaFoldDB" id="A0A284RAW9"/>
<dbReference type="Proteomes" id="UP000219338">
    <property type="component" value="Unassembled WGS sequence"/>
</dbReference>
<reference evidence="3" key="1">
    <citation type="journal article" date="2017" name="Nat. Ecol. Evol.">
        <title>Genome expansion and lineage-specific genetic innovations in the forest pathogenic fungi Armillaria.</title>
        <authorList>
            <person name="Sipos G."/>
            <person name="Prasanna A.N."/>
            <person name="Walter M.C."/>
            <person name="O'Connor E."/>
            <person name="Balint B."/>
            <person name="Krizsan K."/>
            <person name="Kiss B."/>
            <person name="Hess J."/>
            <person name="Varga T."/>
            <person name="Slot J."/>
            <person name="Riley R."/>
            <person name="Boka B."/>
            <person name="Rigling D."/>
            <person name="Barry K."/>
            <person name="Lee J."/>
            <person name="Mihaltcheva S."/>
            <person name="LaButti K."/>
            <person name="Lipzen A."/>
            <person name="Waldron R."/>
            <person name="Moloney N.M."/>
            <person name="Sperisen C."/>
            <person name="Kredics L."/>
            <person name="Vagvoelgyi C."/>
            <person name="Patrignani A."/>
            <person name="Fitzpatrick D."/>
            <person name="Nagy I."/>
            <person name="Doyle S."/>
            <person name="Anderson J.B."/>
            <person name="Grigoriev I.V."/>
            <person name="Gueldener U."/>
            <person name="Muensterkoetter M."/>
            <person name="Nagy L.G."/>
        </authorList>
    </citation>
    <scope>NUCLEOTIDE SEQUENCE [LARGE SCALE GENOMIC DNA]</scope>
    <source>
        <strain evidence="3">C18/9</strain>
    </source>
</reference>
<dbReference type="OMA" id="RIIPTRS"/>
<dbReference type="Pfam" id="PF16035">
    <property type="entry name" value="Chalcone_2"/>
    <property type="match status" value="2"/>
</dbReference>
<proteinExistence type="predicted"/>
<evidence type="ECO:0000313" key="2">
    <source>
        <dbReference type="EMBL" id="SJL05906.1"/>
    </source>
</evidence>
<gene>
    <name evidence="2" type="ORF">ARMOST_09242</name>
</gene>
<feature type="domain" description="Chalcone isomerase" evidence="1">
    <location>
        <begin position="139"/>
        <end position="267"/>
    </location>
</feature>
<dbReference type="EMBL" id="FUEG01000006">
    <property type="protein sequence ID" value="SJL05906.1"/>
    <property type="molecule type" value="Genomic_DNA"/>
</dbReference>
<name>A0A284RAW9_ARMOS</name>
<dbReference type="InterPro" id="IPR036298">
    <property type="entry name" value="Chalcone_isomerase_sf"/>
</dbReference>
<dbReference type="InterPro" id="IPR016088">
    <property type="entry name" value="Chalcone_isomerase_3-sand"/>
</dbReference>
<organism evidence="2 3">
    <name type="scientific">Armillaria ostoyae</name>
    <name type="common">Armillaria root rot fungus</name>
    <dbReference type="NCBI Taxonomy" id="47428"/>
    <lineage>
        <taxon>Eukaryota</taxon>
        <taxon>Fungi</taxon>
        <taxon>Dikarya</taxon>
        <taxon>Basidiomycota</taxon>
        <taxon>Agaricomycotina</taxon>
        <taxon>Agaricomycetes</taxon>
        <taxon>Agaricomycetidae</taxon>
        <taxon>Agaricales</taxon>
        <taxon>Marasmiineae</taxon>
        <taxon>Physalacriaceae</taxon>
        <taxon>Armillaria</taxon>
    </lineage>
</organism>